<evidence type="ECO:0000256" key="6">
    <source>
        <dbReference type="ARBA" id="ARBA00022840"/>
    </source>
</evidence>
<dbReference type="InterPro" id="IPR000719">
    <property type="entry name" value="Prot_kinase_dom"/>
</dbReference>
<protein>
    <recommendedName>
        <fullName evidence="1">non-specific serine/threonine protein kinase</fullName>
        <ecNumber evidence="1">2.7.11.1</ecNumber>
    </recommendedName>
</protein>
<gene>
    <name evidence="11" type="ORF">GCM10023196_054390</name>
</gene>
<keyword evidence="4 7" id="KW-0547">Nucleotide-binding</keyword>
<evidence type="ECO:0000259" key="10">
    <source>
        <dbReference type="PROSITE" id="PS50011"/>
    </source>
</evidence>
<feature type="compositionally biased region" description="Low complexity" evidence="8">
    <location>
        <begin position="359"/>
        <end position="424"/>
    </location>
</feature>
<feature type="compositionally biased region" description="Polar residues" evidence="8">
    <location>
        <begin position="516"/>
        <end position="528"/>
    </location>
</feature>
<accession>A0ABP8UFK6</accession>
<evidence type="ECO:0000256" key="1">
    <source>
        <dbReference type="ARBA" id="ARBA00012513"/>
    </source>
</evidence>
<keyword evidence="2" id="KW-0723">Serine/threonine-protein kinase</keyword>
<keyword evidence="12" id="KW-1185">Reference proteome</keyword>
<dbReference type="PROSITE" id="PS50011">
    <property type="entry name" value="PROTEIN_KINASE_DOM"/>
    <property type="match status" value="1"/>
</dbReference>
<evidence type="ECO:0000256" key="3">
    <source>
        <dbReference type="ARBA" id="ARBA00022679"/>
    </source>
</evidence>
<feature type="transmembrane region" description="Helical" evidence="9">
    <location>
        <begin position="310"/>
        <end position="332"/>
    </location>
</feature>
<dbReference type="RefSeq" id="WP_345433867.1">
    <property type="nucleotide sequence ID" value="NZ_BAABHK010000008.1"/>
</dbReference>
<dbReference type="PANTHER" id="PTHR43289">
    <property type="entry name" value="MITOGEN-ACTIVATED PROTEIN KINASE KINASE KINASE 20-RELATED"/>
    <property type="match status" value="1"/>
</dbReference>
<dbReference type="Pfam" id="PF00069">
    <property type="entry name" value="Pkinase"/>
    <property type="match status" value="1"/>
</dbReference>
<dbReference type="InterPro" id="IPR017441">
    <property type="entry name" value="Protein_kinase_ATP_BS"/>
</dbReference>
<evidence type="ECO:0000256" key="8">
    <source>
        <dbReference type="SAM" id="MobiDB-lite"/>
    </source>
</evidence>
<proteinExistence type="predicted"/>
<dbReference type="Proteomes" id="UP001501442">
    <property type="component" value="Unassembled WGS sequence"/>
</dbReference>
<feature type="region of interest" description="Disordered" evidence="8">
    <location>
        <begin position="509"/>
        <end position="528"/>
    </location>
</feature>
<comment type="caution">
    <text evidence="11">The sequence shown here is derived from an EMBL/GenBank/DDBJ whole genome shotgun (WGS) entry which is preliminary data.</text>
</comment>
<keyword evidence="6 7" id="KW-0067">ATP-binding</keyword>
<dbReference type="InterPro" id="IPR011009">
    <property type="entry name" value="Kinase-like_dom_sf"/>
</dbReference>
<dbReference type="PROSITE" id="PS00108">
    <property type="entry name" value="PROTEIN_KINASE_ST"/>
    <property type="match status" value="1"/>
</dbReference>
<reference evidence="12" key="1">
    <citation type="journal article" date="2019" name="Int. J. Syst. Evol. Microbiol.">
        <title>The Global Catalogue of Microorganisms (GCM) 10K type strain sequencing project: providing services to taxonomists for standard genome sequencing and annotation.</title>
        <authorList>
            <consortium name="The Broad Institute Genomics Platform"/>
            <consortium name="The Broad Institute Genome Sequencing Center for Infectious Disease"/>
            <person name="Wu L."/>
            <person name="Ma J."/>
        </authorList>
    </citation>
    <scope>NUCLEOTIDE SEQUENCE [LARGE SCALE GENOMIC DNA]</scope>
    <source>
        <strain evidence="12">JCM 17939</strain>
    </source>
</reference>
<dbReference type="InterPro" id="IPR008271">
    <property type="entry name" value="Ser/Thr_kinase_AS"/>
</dbReference>
<sequence>MDGNWTVPGYRHVRILGQGASGTVVLAVHEATGTPAAIKYLSDELRSDPGFLERFRAEARLMAELTDPHVVGLYEYVETPAAAALVMELVDGVTLKDILSTQGPTGPEAALVVLKGSLRGLAAAHAAGVVHRDYKPANVLVHDDGTSRLADFGIAVHAEERATASGTPAYMAPEQWTSGAVGPTTDVYAATAVFYECLTGERPYPIEGLWALAAAHRLDPVPVERVPPELRGLVARGLAKDFAERPPSAEVFLAELEDAALAGYGPGWEERGRVRLAALAALLAYLFPLAQPIATGGTTLALTRLGKSRLMVVAGVAAGALLAGGGGAFVLAGAHHAIGPGASATSTPSAVAESPPPDDTASPTTTPTPSDGTTPTGSVPTSGTPTSPPATTGSPVTTTTPPTTDPTTPVAIAPKPTPKPTKTVPTAVTGIKVEKVSVGSSTGRVAGGYPVTATVTVTISGAGTVSITVAFSSGEQTVSSSASTQGPGSRTVQVSTTIGGCVRTVDATASADGHSASGTGTCPQTGTG</sequence>
<dbReference type="PANTHER" id="PTHR43289:SF6">
    <property type="entry name" value="SERINE_THREONINE-PROTEIN KINASE NEKL-3"/>
    <property type="match status" value="1"/>
</dbReference>
<keyword evidence="3" id="KW-0808">Transferase</keyword>
<evidence type="ECO:0000256" key="7">
    <source>
        <dbReference type="PROSITE-ProRule" id="PRU10141"/>
    </source>
</evidence>
<dbReference type="CDD" id="cd14014">
    <property type="entry name" value="STKc_PknB_like"/>
    <property type="match status" value="1"/>
</dbReference>
<evidence type="ECO:0000256" key="9">
    <source>
        <dbReference type="SAM" id="Phobius"/>
    </source>
</evidence>
<evidence type="ECO:0000313" key="11">
    <source>
        <dbReference type="EMBL" id="GAA4630167.1"/>
    </source>
</evidence>
<evidence type="ECO:0000313" key="12">
    <source>
        <dbReference type="Proteomes" id="UP001501442"/>
    </source>
</evidence>
<feature type="binding site" evidence="7">
    <location>
        <position position="39"/>
    </location>
    <ligand>
        <name>ATP</name>
        <dbReference type="ChEBI" id="CHEBI:30616"/>
    </ligand>
</feature>
<keyword evidence="9" id="KW-1133">Transmembrane helix</keyword>
<evidence type="ECO:0000256" key="5">
    <source>
        <dbReference type="ARBA" id="ARBA00022777"/>
    </source>
</evidence>
<keyword evidence="5" id="KW-0418">Kinase</keyword>
<dbReference type="Gene3D" id="1.10.510.10">
    <property type="entry name" value="Transferase(Phosphotransferase) domain 1"/>
    <property type="match status" value="1"/>
</dbReference>
<dbReference type="EC" id="2.7.11.1" evidence="1"/>
<evidence type="ECO:0000256" key="4">
    <source>
        <dbReference type="ARBA" id="ARBA00022741"/>
    </source>
</evidence>
<name>A0ABP8UFK6_9ACTN</name>
<keyword evidence="9" id="KW-0472">Membrane</keyword>
<dbReference type="SUPFAM" id="SSF56112">
    <property type="entry name" value="Protein kinase-like (PK-like)"/>
    <property type="match status" value="1"/>
</dbReference>
<dbReference type="PROSITE" id="PS00107">
    <property type="entry name" value="PROTEIN_KINASE_ATP"/>
    <property type="match status" value="1"/>
</dbReference>
<organism evidence="11 12">
    <name type="scientific">Actinoallomurus vinaceus</name>
    <dbReference type="NCBI Taxonomy" id="1080074"/>
    <lineage>
        <taxon>Bacteria</taxon>
        <taxon>Bacillati</taxon>
        <taxon>Actinomycetota</taxon>
        <taxon>Actinomycetes</taxon>
        <taxon>Streptosporangiales</taxon>
        <taxon>Thermomonosporaceae</taxon>
        <taxon>Actinoallomurus</taxon>
    </lineage>
</organism>
<feature type="region of interest" description="Disordered" evidence="8">
    <location>
        <begin position="340"/>
        <end position="424"/>
    </location>
</feature>
<feature type="domain" description="Protein kinase" evidence="10">
    <location>
        <begin position="10"/>
        <end position="261"/>
    </location>
</feature>
<dbReference type="EMBL" id="BAABHK010000008">
    <property type="protein sequence ID" value="GAA4630167.1"/>
    <property type="molecule type" value="Genomic_DNA"/>
</dbReference>
<keyword evidence="9" id="KW-0812">Transmembrane</keyword>
<evidence type="ECO:0000256" key="2">
    <source>
        <dbReference type="ARBA" id="ARBA00022527"/>
    </source>
</evidence>